<name>A0AAV3Y7L6_9GAST</name>
<proteinExistence type="predicted"/>
<sequence length="110" mass="12601">MLTLLLNHGSVGGTVDNEPALRSAGLLVWRVRAKLQAPWPAGGHESLESPCFFYWFYIEPSHSLFFILLTDGMKAWDHLVLDWLYIKSSHSLFFILLTDGMKVWDHLVLD</sequence>
<dbReference type="Proteomes" id="UP000735302">
    <property type="component" value="Unassembled WGS sequence"/>
</dbReference>
<dbReference type="AlphaFoldDB" id="A0AAV3Y7L6"/>
<dbReference type="EMBL" id="BLXT01000540">
    <property type="protein sequence ID" value="GFN78068.1"/>
    <property type="molecule type" value="Genomic_DNA"/>
</dbReference>
<reference evidence="1 2" key="1">
    <citation type="journal article" date="2021" name="Elife">
        <title>Chloroplast acquisition without the gene transfer in kleptoplastic sea slugs, Plakobranchus ocellatus.</title>
        <authorList>
            <person name="Maeda T."/>
            <person name="Takahashi S."/>
            <person name="Yoshida T."/>
            <person name="Shimamura S."/>
            <person name="Takaki Y."/>
            <person name="Nagai Y."/>
            <person name="Toyoda A."/>
            <person name="Suzuki Y."/>
            <person name="Arimoto A."/>
            <person name="Ishii H."/>
            <person name="Satoh N."/>
            <person name="Nishiyama T."/>
            <person name="Hasebe M."/>
            <person name="Maruyama T."/>
            <person name="Minagawa J."/>
            <person name="Obokata J."/>
            <person name="Shigenobu S."/>
        </authorList>
    </citation>
    <scope>NUCLEOTIDE SEQUENCE [LARGE SCALE GENOMIC DNA]</scope>
</reference>
<organism evidence="1 2">
    <name type="scientific">Plakobranchus ocellatus</name>
    <dbReference type="NCBI Taxonomy" id="259542"/>
    <lineage>
        <taxon>Eukaryota</taxon>
        <taxon>Metazoa</taxon>
        <taxon>Spiralia</taxon>
        <taxon>Lophotrochozoa</taxon>
        <taxon>Mollusca</taxon>
        <taxon>Gastropoda</taxon>
        <taxon>Heterobranchia</taxon>
        <taxon>Euthyneura</taxon>
        <taxon>Panpulmonata</taxon>
        <taxon>Sacoglossa</taxon>
        <taxon>Placobranchoidea</taxon>
        <taxon>Plakobranchidae</taxon>
        <taxon>Plakobranchus</taxon>
    </lineage>
</organism>
<comment type="caution">
    <text evidence="1">The sequence shown here is derived from an EMBL/GenBank/DDBJ whole genome shotgun (WGS) entry which is preliminary data.</text>
</comment>
<accession>A0AAV3Y7L6</accession>
<keyword evidence="2" id="KW-1185">Reference proteome</keyword>
<evidence type="ECO:0000313" key="2">
    <source>
        <dbReference type="Proteomes" id="UP000735302"/>
    </source>
</evidence>
<evidence type="ECO:0000313" key="1">
    <source>
        <dbReference type="EMBL" id="GFN78068.1"/>
    </source>
</evidence>
<gene>
    <name evidence="1" type="ORF">PoB_000457400</name>
</gene>
<protein>
    <submittedName>
        <fullName evidence="1">Uncharacterized protein</fullName>
    </submittedName>
</protein>